<dbReference type="Pfam" id="PF08878">
    <property type="entry name" value="HamA"/>
    <property type="match status" value="1"/>
</dbReference>
<name>A0A6A7KCA5_9FIRM</name>
<dbReference type="AlphaFoldDB" id="A0A6A7KCA5"/>
<sequence>MKPRHINNFISEAVITTNEGKRVSIVKLEECADEEILNKWAEYFRQHYCSDEELDCFRVGYGYSRTEYLEKIKFPDPIDKLGNSTRSGDFCEIIVADYAEYIMNYYVPRTRYDNKINPNSSAQGSDLMCFKVGEKISNNDQLLIFEIKGQASETKPKNRLQDAVNDSQKDVKRIAFSLNAANQRLCEKGKFDQAKIVQRFQNATDRPYKEKYAAAAVHSNTSLSLDILKEVTTVAHADPNLYLLVIHKDKLMSFIHELYRRASIC</sequence>
<comment type="caution">
    <text evidence="2">The sequence shown here is derived from an EMBL/GenBank/DDBJ whole genome shotgun (WGS) entry which is preliminary data.</text>
</comment>
<dbReference type="EMBL" id="WHNX01000038">
    <property type="protein sequence ID" value="MPW27064.1"/>
    <property type="molecule type" value="Genomic_DNA"/>
</dbReference>
<reference evidence="2 3" key="1">
    <citation type="submission" date="2019-10" db="EMBL/GenBank/DDBJ databases">
        <title>Alkalibaculum tamaniensis sp.nov., a new alkaliphilic acetogen, isolated on methoxylated aromatics from a mud volcano.</title>
        <authorList>
            <person name="Khomyakova M.A."/>
            <person name="Merkel A.Y."/>
            <person name="Bonch-Osmolovskaya E.A."/>
            <person name="Slobodkin A.I."/>
        </authorList>
    </citation>
    <scope>NUCLEOTIDE SEQUENCE [LARGE SCALE GENOMIC DNA]</scope>
    <source>
        <strain evidence="2 3">M08DMB</strain>
    </source>
</reference>
<dbReference type="InterPro" id="IPR014976">
    <property type="entry name" value="AbpA_HamA_C"/>
</dbReference>
<dbReference type="RefSeq" id="WP_152806425.1">
    <property type="nucleotide sequence ID" value="NZ_WHNX01000038.1"/>
</dbReference>
<proteinExistence type="predicted"/>
<accession>A0A6A7KCA5</accession>
<protein>
    <submittedName>
        <fullName evidence="2">DUF1837 domain-containing protein</fullName>
    </submittedName>
</protein>
<gene>
    <name evidence="2" type="ORF">GC105_14875</name>
</gene>
<dbReference type="Proteomes" id="UP000440004">
    <property type="component" value="Unassembled WGS sequence"/>
</dbReference>
<evidence type="ECO:0000313" key="3">
    <source>
        <dbReference type="Proteomes" id="UP000440004"/>
    </source>
</evidence>
<keyword evidence="3" id="KW-1185">Reference proteome</keyword>
<feature type="domain" description="Anti-bacteriophage protein A/HamA C-terminal" evidence="1">
    <location>
        <begin position="6"/>
        <end position="262"/>
    </location>
</feature>
<evidence type="ECO:0000259" key="1">
    <source>
        <dbReference type="Pfam" id="PF08878"/>
    </source>
</evidence>
<evidence type="ECO:0000313" key="2">
    <source>
        <dbReference type="EMBL" id="MPW27064.1"/>
    </source>
</evidence>
<organism evidence="2 3">
    <name type="scientific">Alkalibaculum sporogenes</name>
    <dbReference type="NCBI Taxonomy" id="2655001"/>
    <lineage>
        <taxon>Bacteria</taxon>
        <taxon>Bacillati</taxon>
        <taxon>Bacillota</taxon>
        <taxon>Clostridia</taxon>
        <taxon>Eubacteriales</taxon>
        <taxon>Eubacteriaceae</taxon>
        <taxon>Alkalibaculum</taxon>
    </lineage>
</organism>